<dbReference type="GeneID" id="19141850"/>
<feature type="signal peptide" evidence="1">
    <location>
        <begin position="1"/>
        <end position="16"/>
    </location>
</feature>
<keyword evidence="3" id="KW-1185">Reference proteome</keyword>
<keyword evidence="1" id="KW-0732">Signal</keyword>
<evidence type="ECO:0000256" key="1">
    <source>
        <dbReference type="SAM" id="SignalP"/>
    </source>
</evidence>
<dbReference type="OrthoDB" id="10337523at2759"/>
<name>M2RZ35_COCSN</name>
<protein>
    <submittedName>
        <fullName evidence="2">Uncharacterized protein</fullName>
    </submittedName>
</protein>
<reference evidence="3" key="2">
    <citation type="journal article" date="2013" name="PLoS Genet.">
        <title>Comparative genome structure, secondary metabolite, and effector coding capacity across Cochliobolus pathogens.</title>
        <authorList>
            <person name="Condon B.J."/>
            <person name="Leng Y."/>
            <person name="Wu D."/>
            <person name="Bushley K.E."/>
            <person name="Ohm R.A."/>
            <person name="Otillar R."/>
            <person name="Martin J."/>
            <person name="Schackwitz W."/>
            <person name="Grimwood J."/>
            <person name="MohdZainudin N."/>
            <person name="Xue C."/>
            <person name="Wang R."/>
            <person name="Manning V.A."/>
            <person name="Dhillon B."/>
            <person name="Tu Z.J."/>
            <person name="Steffenson B.J."/>
            <person name="Salamov A."/>
            <person name="Sun H."/>
            <person name="Lowry S."/>
            <person name="LaButti K."/>
            <person name="Han J."/>
            <person name="Copeland A."/>
            <person name="Lindquist E."/>
            <person name="Barry K."/>
            <person name="Schmutz J."/>
            <person name="Baker S.E."/>
            <person name="Ciuffetti L.M."/>
            <person name="Grigoriev I.V."/>
            <person name="Zhong S."/>
            <person name="Turgeon B.G."/>
        </authorList>
    </citation>
    <scope>NUCLEOTIDE SEQUENCE [LARGE SCALE GENOMIC DNA]</scope>
    <source>
        <strain evidence="3">ND90Pr / ATCC 201652</strain>
    </source>
</reference>
<accession>M2RZ35</accession>
<dbReference type="OMA" id="QCIPNGS"/>
<dbReference type="RefSeq" id="XP_007703683.1">
    <property type="nucleotide sequence ID" value="XM_007705493.1"/>
</dbReference>
<dbReference type="AlphaFoldDB" id="M2RZ35"/>
<reference evidence="2 3" key="1">
    <citation type="journal article" date="2012" name="PLoS Pathog.">
        <title>Diverse lifestyles and strategies of plant pathogenesis encoded in the genomes of eighteen Dothideomycetes fungi.</title>
        <authorList>
            <person name="Ohm R.A."/>
            <person name="Feau N."/>
            <person name="Henrissat B."/>
            <person name="Schoch C.L."/>
            <person name="Horwitz B.A."/>
            <person name="Barry K.W."/>
            <person name="Condon B.J."/>
            <person name="Copeland A.C."/>
            <person name="Dhillon B."/>
            <person name="Glaser F."/>
            <person name="Hesse C.N."/>
            <person name="Kosti I."/>
            <person name="LaButti K."/>
            <person name="Lindquist E.A."/>
            <person name="Lucas S."/>
            <person name="Salamov A.A."/>
            <person name="Bradshaw R.E."/>
            <person name="Ciuffetti L."/>
            <person name="Hamelin R.C."/>
            <person name="Kema G.H.J."/>
            <person name="Lawrence C."/>
            <person name="Scott J.A."/>
            <person name="Spatafora J.W."/>
            <person name="Turgeon B.G."/>
            <person name="de Wit P.J.G.M."/>
            <person name="Zhong S."/>
            <person name="Goodwin S.B."/>
            <person name="Grigoriev I.V."/>
        </authorList>
    </citation>
    <scope>NUCLEOTIDE SEQUENCE [LARGE SCALE GENOMIC DNA]</scope>
    <source>
        <strain evidence="3">ND90Pr / ATCC 201652</strain>
    </source>
</reference>
<dbReference type="KEGG" id="bsc:COCSADRAFT_99361"/>
<feature type="chain" id="PRO_5004025312" evidence="1">
    <location>
        <begin position="17"/>
        <end position="58"/>
    </location>
</feature>
<proteinExistence type="predicted"/>
<organism evidence="2 3">
    <name type="scientific">Cochliobolus sativus (strain ND90Pr / ATCC 201652)</name>
    <name type="common">Common root rot and spot blotch fungus</name>
    <name type="synonym">Bipolaris sorokiniana</name>
    <dbReference type="NCBI Taxonomy" id="665912"/>
    <lineage>
        <taxon>Eukaryota</taxon>
        <taxon>Fungi</taxon>
        <taxon>Dikarya</taxon>
        <taxon>Ascomycota</taxon>
        <taxon>Pezizomycotina</taxon>
        <taxon>Dothideomycetes</taxon>
        <taxon>Pleosporomycetidae</taxon>
        <taxon>Pleosporales</taxon>
        <taxon>Pleosporineae</taxon>
        <taxon>Pleosporaceae</taxon>
        <taxon>Bipolaris</taxon>
    </lineage>
</organism>
<evidence type="ECO:0000313" key="2">
    <source>
        <dbReference type="EMBL" id="EMD60293.1"/>
    </source>
</evidence>
<sequence>MKFVTIITAIMSVAAATAISAELQERQCIPNGSVPCGSNNDVCQPITTGCKQKSSGSS</sequence>
<gene>
    <name evidence="2" type="ORF">COCSADRAFT_99361</name>
</gene>
<dbReference type="EMBL" id="KB445650">
    <property type="protein sequence ID" value="EMD60293.1"/>
    <property type="molecule type" value="Genomic_DNA"/>
</dbReference>
<evidence type="ECO:0000313" key="3">
    <source>
        <dbReference type="Proteomes" id="UP000016934"/>
    </source>
</evidence>
<dbReference type="HOGENOM" id="CLU_2996224_0_0_1"/>
<dbReference type="Proteomes" id="UP000016934">
    <property type="component" value="Unassembled WGS sequence"/>
</dbReference>